<organism evidence="7 8">
    <name type="scientific">Zhouia amylolytica AD3</name>
    <dbReference type="NCBI Taxonomy" id="1286632"/>
    <lineage>
        <taxon>Bacteria</taxon>
        <taxon>Pseudomonadati</taxon>
        <taxon>Bacteroidota</taxon>
        <taxon>Flavobacteriia</taxon>
        <taxon>Flavobacteriales</taxon>
        <taxon>Flavobacteriaceae</taxon>
        <taxon>Zhouia</taxon>
    </lineage>
</organism>
<dbReference type="Gene3D" id="1.10.760.10">
    <property type="entry name" value="Cytochrome c-like domain"/>
    <property type="match status" value="1"/>
</dbReference>
<dbReference type="PANTHER" id="PTHR35008:SF4">
    <property type="entry name" value="BLL4482 PROTEIN"/>
    <property type="match status" value="1"/>
</dbReference>
<evidence type="ECO:0000256" key="5">
    <source>
        <dbReference type="SAM" id="SignalP"/>
    </source>
</evidence>
<feature type="domain" description="Cytochrome c" evidence="6">
    <location>
        <begin position="42"/>
        <end position="182"/>
    </location>
</feature>
<reference evidence="8" key="1">
    <citation type="submission" date="2013-11" db="EMBL/GenBank/DDBJ databases">
        <title>Draft genome sequence from a member of Zhouia, isolated tidal flat.</title>
        <authorList>
            <person name="Jin H."/>
            <person name="Jeon C.O."/>
        </authorList>
    </citation>
    <scope>NUCLEOTIDE SEQUENCE [LARGE SCALE GENOMIC DNA]</scope>
    <source>
        <strain evidence="8">AD3</strain>
    </source>
</reference>
<proteinExistence type="predicted"/>
<dbReference type="AlphaFoldDB" id="W2USG6"/>
<accession>W2USG6</accession>
<dbReference type="GO" id="GO:0020037">
    <property type="term" value="F:heme binding"/>
    <property type="evidence" value="ECO:0007669"/>
    <property type="project" value="InterPro"/>
</dbReference>
<dbReference type="PANTHER" id="PTHR35008">
    <property type="entry name" value="BLL4482 PROTEIN-RELATED"/>
    <property type="match status" value="1"/>
</dbReference>
<keyword evidence="2 4" id="KW-0479">Metal-binding</keyword>
<dbReference type="GO" id="GO:0009055">
    <property type="term" value="F:electron transfer activity"/>
    <property type="evidence" value="ECO:0007669"/>
    <property type="project" value="InterPro"/>
</dbReference>
<dbReference type="InterPro" id="IPR051459">
    <property type="entry name" value="Cytochrome_c-type_DH"/>
</dbReference>
<keyword evidence="7" id="KW-0449">Lipoprotein</keyword>
<evidence type="ECO:0000256" key="3">
    <source>
        <dbReference type="ARBA" id="ARBA00023004"/>
    </source>
</evidence>
<dbReference type="Proteomes" id="UP000018850">
    <property type="component" value="Unassembled WGS sequence"/>
</dbReference>
<dbReference type="EMBL" id="AYXY01000001">
    <property type="protein sequence ID" value="ETN96943.1"/>
    <property type="molecule type" value="Genomic_DNA"/>
</dbReference>
<evidence type="ECO:0000256" key="1">
    <source>
        <dbReference type="ARBA" id="ARBA00022617"/>
    </source>
</evidence>
<feature type="signal peptide" evidence="5">
    <location>
        <begin position="1"/>
        <end position="23"/>
    </location>
</feature>
<dbReference type="STRING" id="376730.SAMN04487906_2115"/>
<evidence type="ECO:0000313" key="8">
    <source>
        <dbReference type="Proteomes" id="UP000018850"/>
    </source>
</evidence>
<dbReference type="InterPro" id="IPR036909">
    <property type="entry name" value="Cyt_c-like_dom_sf"/>
</dbReference>
<evidence type="ECO:0000259" key="6">
    <source>
        <dbReference type="PROSITE" id="PS51007"/>
    </source>
</evidence>
<dbReference type="RefSeq" id="WP_038261324.1">
    <property type="nucleotide sequence ID" value="NZ_AYXY01000001.1"/>
</dbReference>
<dbReference type="PROSITE" id="PS51007">
    <property type="entry name" value="CYTC"/>
    <property type="match status" value="1"/>
</dbReference>
<sequence>MKTIKFFISLFVISCTLTILSCADNQKKAKEYLAVDEESTEKIIERGAYLVNAMGCNHCHSPKKMGPNGPEMIPKLMLSGFPSDRPIVKFNDTLIKSGFAIFYPDLTATAGPWGVSFAANLTPDDTGIGTWTESQFKKAFTEGKLKGLDNGRMLLPPMPWQDFKHLKDEDIHAIFKYLKSIKPVRNIVPPAVTPDNM</sequence>
<keyword evidence="8" id="KW-1185">Reference proteome</keyword>
<comment type="caution">
    <text evidence="7">The sequence shown here is derived from an EMBL/GenBank/DDBJ whole genome shotgun (WGS) entry which is preliminary data.</text>
</comment>
<keyword evidence="5" id="KW-0732">Signal</keyword>
<dbReference type="GO" id="GO:0046872">
    <property type="term" value="F:metal ion binding"/>
    <property type="evidence" value="ECO:0007669"/>
    <property type="project" value="UniProtKB-KW"/>
</dbReference>
<dbReference type="eggNOG" id="COG2010">
    <property type="taxonomic scope" value="Bacteria"/>
</dbReference>
<gene>
    <name evidence="7" type="ORF">P278_03700</name>
</gene>
<dbReference type="PROSITE" id="PS51257">
    <property type="entry name" value="PROKAR_LIPOPROTEIN"/>
    <property type="match status" value="1"/>
</dbReference>
<evidence type="ECO:0000313" key="7">
    <source>
        <dbReference type="EMBL" id="ETN96943.1"/>
    </source>
</evidence>
<name>W2USG6_9FLAO</name>
<dbReference type="SUPFAM" id="SSF46626">
    <property type="entry name" value="Cytochrome c"/>
    <property type="match status" value="1"/>
</dbReference>
<feature type="chain" id="PRO_5004826611" evidence="5">
    <location>
        <begin position="24"/>
        <end position="197"/>
    </location>
</feature>
<protein>
    <submittedName>
        <fullName evidence="7">Putative lipoprotein</fullName>
    </submittedName>
</protein>
<evidence type="ECO:0000256" key="4">
    <source>
        <dbReference type="PROSITE-ProRule" id="PRU00433"/>
    </source>
</evidence>
<reference evidence="7 8" key="2">
    <citation type="journal article" date="2016" name="Genome Announc.">
        <title>Draft Genome Sequence of Zhouia amylolytica AD3, Isolated from Tidal Flat Sediment.</title>
        <authorList>
            <person name="Jia B."/>
            <person name="Jin H.M."/>
            <person name="Lee H.J."/>
            <person name="Jeon C.O."/>
        </authorList>
    </citation>
    <scope>NUCLEOTIDE SEQUENCE [LARGE SCALE GENOMIC DNA]</scope>
    <source>
        <strain evidence="7 8">AD3</strain>
    </source>
</reference>
<keyword evidence="1 4" id="KW-0349">Heme</keyword>
<evidence type="ECO:0000256" key="2">
    <source>
        <dbReference type="ARBA" id="ARBA00022723"/>
    </source>
</evidence>
<dbReference type="InterPro" id="IPR009056">
    <property type="entry name" value="Cyt_c-like_dom"/>
</dbReference>
<keyword evidence="3 4" id="KW-0408">Iron</keyword>
<dbReference type="Pfam" id="PF00034">
    <property type="entry name" value="Cytochrom_C"/>
    <property type="match status" value="1"/>
</dbReference>
<dbReference type="PATRIC" id="fig|1286632.3.peg.369"/>